<proteinExistence type="predicted"/>
<evidence type="ECO:0000256" key="4">
    <source>
        <dbReference type="ARBA" id="ARBA00022989"/>
    </source>
</evidence>
<organism evidence="7 8">
    <name type="scientific">Cereibacter azotoformans</name>
    <dbReference type="NCBI Taxonomy" id="43057"/>
    <lineage>
        <taxon>Bacteria</taxon>
        <taxon>Pseudomonadati</taxon>
        <taxon>Pseudomonadota</taxon>
        <taxon>Alphaproteobacteria</taxon>
        <taxon>Rhodobacterales</taxon>
        <taxon>Paracoccaceae</taxon>
        <taxon>Cereibacter</taxon>
    </lineage>
</organism>
<dbReference type="EMBL" id="QAOT01000007">
    <property type="protein sequence ID" value="PTR18688.1"/>
    <property type="molecule type" value="Genomic_DNA"/>
</dbReference>
<keyword evidence="3 6" id="KW-0812">Transmembrane</keyword>
<comment type="subcellular location">
    <subcellularLocation>
        <location evidence="1">Cell membrane</location>
        <topology evidence="1">Multi-pass membrane protein</topology>
    </subcellularLocation>
</comment>
<dbReference type="RefSeq" id="WP_011909667.1">
    <property type="nucleotide sequence ID" value="NZ_CP090021.1"/>
</dbReference>
<dbReference type="InterPro" id="IPR043428">
    <property type="entry name" value="LivM-like"/>
</dbReference>
<dbReference type="OrthoDB" id="9804361at2"/>
<keyword evidence="4 6" id="KW-1133">Transmembrane helix</keyword>
<dbReference type="CDD" id="cd06581">
    <property type="entry name" value="TM_PBP1_LivM_like"/>
    <property type="match status" value="1"/>
</dbReference>
<feature type="transmembrane region" description="Helical" evidence="6">
    <location>
        <begin position="243"/>
        <end position="268"/>
    </location>
</feature>
<accession>A0A2T5K8H8</accession>
<evidence type="ECO:0000256" key="5">
    <source>
        <dbReference type="ARBA" id="ARBA00023136"/>
    </source>
</evidence>
<keyword evidence="5 6" id="KW-0472">Membrane</keyword>
<feature type="transmembrane region" description="Helical" evidence="6">
    <location>
        <begin position="79"/>
        <end position="101"/>
    </location>
</feature>
<name>A0A2T5K8H8_9RHOB</name>
<reference evidence="7 8" key="1">
    <citation type="submission" date="2018-04" db="EMBL/GenBank/DDBJ databases">
        <title>Genomic Encyclopedia of Type Strains, Phase III (KMG-III): the genomes of soil and plant-associated and newly described type strains.</title>
        <authorList>
            <person name="Whitman W."/>
        </authorList>
    </citation>
    <scope>NUCLEOTIDE SEQUENCE [LARGE SCALE GENOMIC DNA]</scope>
    <source>
        <strain evidence="7 8">KA25</strain>
    </source>
</reference>
<dbReference type="InterPro" id="IPR001851">
    <property type="entry name" value="ABC_transp_permease"/>
</dbReference>
<feature type="transmembrane region" description="Helical" evidence="6">
    <location>
        <begin position="107"/>
        <end position="126"/>
    </location>
</feature>
<sequence length="310" mass="32624">MRMIALHLAVLAVLAALQFVLPAYHHTNAARIMVLATYAIGFNIAFGYSGLLSLGHALFFAGGMYATGLLVDQGGWQPWLALVAGPLAGGALAAAVGLLALRTAGPAFMIVTLMFAQAFHLAILYWGRFTGGDEGFTLSGAARRIGAFDLADPATRYTAAFLLFGAAMLGCLALARSRTGRVLVAVRENEERTRMLGYDTFRAKLFALALSGLISGAAGATYGLMFGYVGGSFASIQYSILPLIWVLLGGAGTVLGPLLGTALMFYLIDWASSVTTASQFVVGAVLILLVLFAPRGLLGLVRDHAMRRLP</sequence>
<protein>
    <submittedName>
        <fullName evidence="7">Amino acid/amide ABC transporter membrane protein 2 (HAAT family)</fullName>
    </submittedName>
</protein>
<evidence type="ECO:0000256" key="1">
    <source>
        <dbReference type="ARBA" id="ARBA00004651"/>
    </source>
</evidence>
<evidence type="ECO:0000313" key="8">
    <source>
        <dbReference type="Proteomes" id="UP000244060"/>
    </source>
</evidence>
<dbReference type="PANTHER" id="PTHR30482">
    <property type="entry name" value="HIGH-AFFINITY BRANCHED-CHAIN AMINO ACID TRANSPORT SYSTEM PERMEASE"/>
    <property type="match status" value="1"/>
</dbReference>
<keyword evidence="2" id="KW-1003">Cell membrane</keyword>
<dbReference type="Proteomes" id="UP000244060">
    <property type="component" value="Unassembled WGS sequence"/>
</dbReference>
<dbReference type="AlphaFoldDB" id="A0A2T5K8H8"/>
<dbReference type="Pfam" id="PF02653">
    <property type="entry name" value="BPD_transp_2"/>
    <property type="match status" value="1"/>
</dbReference>
<keyword evidence="8" id="KW-1185">Reference proteome</keyword>
<comment type="caution">
    <text evidence="7">The sequence shown here is derived from an EMBL/GenBank/DDBJ whole genome shotgun (WGS) entry which is preliminary data.</text>
</comment>
<evidence type="ECO:0000313" key="7">
    <source>
        <dbReference type="EMBL" id="PTR18688.1"/>
    </source>
</evidence>
<feature type="transmembrane region" description="Helical" evidence="6">
    <location>
        <begin position="157"/>
        <end position="175"/>
    </location>
</feature>
<dbReference type="GO" id="GO:0005886">
    <property type="term" value="C:plasma membrane"/>
    <property type="evidence" value="ECO:0007669"/>
    <property type="project" value="UniProtKB-SubCell"/>
</dbReference>
<feature type="transmembrane region" description="Helical" evidence="6">
    <location>
        <begin position="280"/>
        <end position="301"/>
    </location>
</feature>
<feature type="transmembrane region" description="Helical" evidence="6">
    <location>
        <begin position="46"/>
        <end position="67"/>
    </location>
</feature>
<gene>
    <name evidence="7" type="ORF">C8J28_107112</name>
</gene>
<evidence type="ECO:0000256" key="2">
    <source>
        <dbReference type="ARBA" id="ARBA00022475"/>
    </source>
</evidence>
<dbReference type="PANTHER" id="PTHR30482:SF4">
    <property type="entry name" value="SLR1201 PROTEIN"/>
    <property type="match status" value="1"/>
</dbReference>
<evidence type="ECO:0000256" key="6">
    <source>
        <dbReference type="SAM" id="Phobius"/>
    </source>
</evidence>
<feature type="transmembrane region" description="Helical" evidence="6">
    <location>
        <begin position="205"/>
        <end position="231"/>
    </location>
</feature>
<evidence type="ECO:0000256" key="3">
    <source>
        <dbReference type="ARBA" id="ARBA00022692"/>
    </source>
</evidence>
<dbReference type="GO" id="GO:0015658">
    <property type="term" value="F:branched-chain amino acid transmembrane transporter activity"/>
    <property type="evidence" value="ECO:0007669"/>
    <property type="project" value="InterPro"/>
</dbReference>